<dbReference type="CDD" id="cd17039">
    <property type="entry name" value="Ubl_ubiquitin_like"/>
    <property type="match status" value="1"/>
</dbReference>
<dbReference type="EMBL" id="CAJOBS010001365">
    <property type="protein sequence ID" value="CAF4722560.1"/>
    <property type="molecule type" value="Genomic_DNA"/>
</dbReference>
<reference evidence="2" key="1">
    <citation type="submission" date="2021-02" db="EMBL/GenBank/DDBJ databases">
        <authorList>
            <person name="Nowell W R."/>
        </authorList>
    </citation>
    <scope>NUCLEOTIDE SEQUENCE</scope>
</reference>
<dbReference type="InterPro" id="IPR029071">
    <property type="entry name" value="Ubiquitin-like_domsf"/>
</dbReference>
<dbReference type="PROSITE" id="PS50053">
    <property type="entry name" value="UBIQUITIN_2"/>
    <property type="match status" value="1"/>
</dbReference>
<protein>
    <recommendedName>
        <fullName evidence="1">Ubiquitin-like domain-containing protein</fullName>
    </recommendedName>
</protein>
<sequence length="353" mass="40449">MKIHIKTVIGMARTYTFEVEPSTTIRRLKELFCEKTNCEEDLLILCLIFNKEELEEDEKTLSYYNLKDDTQLDSICLGEIHRGDLNFKGSRFIDANNSKGLKRTEWSDKAPQWRRSIRGLCLEGKCLTPGCAAEGQSVVMRIGYKKFNVVADPDETTTMCPICRHFVEPTTCAFNNCWWRYEGIQQPEPNSGKPPKKCSSEWCQADDAYYYFDETTSGIFIPVSTPGYDDPTKYHSGPVACQGSIVQIYYTIMFIESRDIDDDIQMSKFALQKNVPLELADLSIRGTVGPQTIHFNKSIDYLNPRSEYIRVIIIEWPTKSSIPVAHIFSADIQCSLLSARRCENFDDYCQQVD</sequence>
<proteinExistence type="predicted"/>
<dbReference type="Gene3D" id="3.10.20.90">
    <property type="entry name" value="Phosphatidylinositol 3-kinase Catalytic Subunit, Chain A, domain 1"/>
    <property type="match status" value="1"/>
</dbReference>
<evidence type="ECO:0000259" key="1">
    <source>
        <dbReference type="PROSITE" id="PS50053"/>
    </source>
</evidence>
<organism evidence="2 3">
    <name type="scientific">Rotaria socialis</name>
    <dbReference type="NCBI Taxonomy" id="392032"/>
    <lineage>
        <taxon>Eukaryota</taxon>
        <taxon>Metazoa</taxon>
        <taxon>Spiralia</taxon>
        <taxon>Gnathifera</taxon>
        <taxon>Rotifera</taxon>
        <taxon>Eurotatoria</taxon>
        <taxon>Bdelloidea</taxon>
        <taxon>Philodinida</taxon>
        <taxon>Philodinidae</taxon>
        <taxon>Rotaria</taxon>
    </lineage>
</organism>
<dbReference type="SMART" id="SM00213">
    <property type="entry name" value="UBQ"/>
    <property type="match status" value="1"/>
</dbReference>
<accession>A0A821JKK7</accession>
<dbReference type="Proteomes" id="UP000663838">
    <property type="component" value="Unassembled WGS sequence"/>
</dbReference>
<dbReference type="AlphaFoldDB" id="A0A821JKK7"/>
<gene>
    <name evidence="2" type="ORF">TOA249_LOCUS18369</name>
</gene>
<dbReference type="Pfam" id="PF00240">
    <property type="entry name" value="ubiquitin"/>
    <property type="match status" value="1"/>
</dbReference>
<evidence type="ECO:0000313" key="3">
    <source>
        <dbReference type="Proteomes" id="UP000663838"/>
    </source>
</evidence>
<dbReference type="InterPro" id="IPR000626">
    <property type="entry name" value="Ubiquitin-like_dom"/>
</dbReference>
<dbReference type="SUPFAM" id="SSF54236">
    <property type="entry name" value="Ubiquitin-like"/>
    <property type="match status" value="1"/>
</dbReference>
<evidence type="ECO:0000313" key="2">
    <source>
        <dbReference type="EMBL" id="CAF4722560.1"/>
    </source>
</evidence>
<name>A0A821JKK7_9BILA</name>
<feature type="domain" description="Ubiquitin-like" evidence="1">
    <location>
        <begin position="1"/>
        <end position="72"/>
    </location>
</feature>
<comment type="caution">
    <text evidence="2">The sequence shown here is derived from an EMBL/GenBank/DDBJ whole genome shotgun (WGS) entry which is preliminary data.</text>
</comment>